<dbReference type="SMART" id="SM00729">
    <property type="entry name" value="Elp3"/>
    <property type="match status" value="1"/>
</dbReference>
<dbReference type="Proteomes" id="UP000248014">
    <property type="component" value="Unassembled WGS sequence"/>
</dbReference>
<keyword evidence="5" id="KW-0456">Lyase</keyword>
<evidence type="ECO:0000313" key="5">
    <source>
        <dbReference type="EMBL" id="PXW76072.1"/>
    </source>
</evidence>
<dbReference type="AlphaFoldDB" id="A0A2V3V2R9"/>
<dbReference type="SFLD" id="SFLDG01084">
    <property type="entry name" value="Uncharacterised_Radical_SAM_Su"/>
    <property type="match status" value="1"/>
</dbReference>
<organism evidence="5 6">
    <name type="scientific">Blastomonas natatoria</name>
    <dbReference type="NCBI Taxonomy" id="34015"/>
    <lineage>
        <taxon>Bacteria</taxon>
        <taxon>Pseudomonadati</taxon>
        <taxon>Pseudomonadota</taxon>
        <taxon>Alphaproteobacteria</taxon>
        <taxon>Sphingomonadales</taxon>
        <taxon>Sphingomonadaceae</taxon>
        <taxon>Blastomonas</taxon>
    </lineage>
</organism>
<dbReference type="CDD" id="cd01335">
    <property type="entry name" value="Radical_SAM"/>
    <property type="match status" value="1"/>
</dbReference>
<evidence type="ECO:0000256" key="3">
    <source>
        <dbReference type="ARBA" id="ARBA00023014"/>
    </source>
</evidence>
<comment type="caution">
    <text evidence="5">The sequence shown here is derived from an EMBL/GenBank/DDBJ whole genome shotgun (WGS) entry which is preliminary data.</text>
</comment>
<reference evidence="5 6" key="1">
    <citation type="submission" date="2018-05" db="EMBL/GenBank/DDBJ databases">
        <title>Genomic Encyclopedia of Type Strains, Phase IV (KMG-IV): sequencing the most valuable type-strain genomes for metagenomic binning, comparative biology and taxonomic classification.</title>
        <authorList>
            <person name="Goeker M."/>
        </authorList>
    </citation>
    <scope>NUCLEOTIDE SEQUENCE [LARGE SCALE GENOMIC DNA]</scope>
    <source>
        <strain evidence="5 6">DSM 3183</strain>
    </source>
</reference>
<dbReference type="SFLD" id="SFLDS00029">
    <property type="entry name" value="Radical_SAM"/>
    <property type="match status" value="1"/>
</dbReference>
<dbReference type="GO" id="GO:0046872">
    <property type="term" value="F:metal ion binding"/>
    <property type="evidence" value="ECO:0007669"/>
    <property type="project" value="UniProtKB-KW"/>
</dbReference>
<evidence type="ECO:0000313" key="6">
    <source>
        <dbReference type="Proteomes" id="UP000248014"/>
    </source>
</evidence>
<dbReference type="PANTHER" id="PTHR43432:SF3">
    <property type="entry name" value="SLR0285 PROTEIN"/>
    <property type="match status" value="1"/>
</dbReference>
<dbReference type="InterPro" id="IPR040086">
    <property type="entry name" value="MJ0683-like"/>
</dbReference>
<dbReference type="PANTHER" id="PTHR43432">
    <property type="entry name" value="SLR0285 PROTEIN"/>
    <property type="match status" value="1"/>
</dbReference>
<feature type="domain" description="Radical SAM core" evidence="4">
    <location>
        <begin position="68"/>
        <end position="305"/>
    </location>
</feature>
<dbReference type="Gene3D" id="3.80.30.30">
    <property type="match status" value="1"/>
</dbReference>
<dbReference type="InterPro" id="IPR006638">
    <property type="entry name" value="Elp3/MiaA/NifB-like_rSAM"/>
</dbReference>
<dbReference type="PROSITE" id="PS51918">
    <property type="entry name" value="RADICAL_SAM"/>
    <property type="match status" value="1"/>
</dbReference>
<evidence type="ECO:0000259" key="4">
    <source>
        <dbReference type="PROSITE" id="PS51918"/>
    </source>
</evidence>
<keyword evidence="6" id="KW-1185">Reference proteome</keyword>
<keyword evidence="1" id="KW-0479">Metal-binding</keyword>
<dbReference type="OrthoDB" id="9785699at2"/>
<dbReference type="NCBIfam" id="NF033668">
    <property type="entry name" value="rSAM_PA0069"/>
    <property type="match status" value="1"/>
</dbReference>
<evidence type="ECO:0000256" key="2">
    <source>
        <dbReference type="ARBA" id="ARBA00023004"/>
    </source>
</evidence>
<dbReference type="InterPro" id="IPR058240">
    <property type="entry name" value="rSAM_sf"/>
</dbReference>
<protein>
    <submittedName>
        <fullName evidence="5">DNA repair photolyase</fullName>
    </submittedName>
</protein>
<accession>A0A2V3V2R9</accession>
<dbReference type="EMBL" id="QJJM01000006">
    <property type="protein sequence ID" value="PXW76072.1"/>
    <property type="molecule type" value="Genomic_DNA"/>
</dbReference>
<name>A0A2V3V2R9_9SPHN</name>
<dbReference type="GO" id="GO:0051536">
    <property type="term" value="F:iron-sulfur cluster binding"/>
    <property type="evidence" value="ECO:0007669"/>
    <property type="project" value="UniProtKB-KW"/>
</dbReference>
<dbReference type="InterPro" id="IPR007197">
    <property type="entry name" value="rSAM"/>
</dbReference>
<dbReference type="GO" id="GO:0016829">
    <property type="term" value="F:lyase activity"/>
    <property type="evidence" value="ECO:0007669"/>
    <property type="project" value="UniProtKB-KW"/>
</dbReference>
<dbReference type="Pfam" id="PF04055">
    <property type="entry name" value="Radical_SAM"/>
    <property type="match status" value="1"/>
</dbReference>
<keyword evidence="2" id="KW-0408">Iron</keyword>
<dbReference type="SUPFAM" id="SSF102114">
    <property type="entry name" value="Radical SAM enzymes"/>
    <property type="match status" value="1"/>
</dbReference>
<sequence>MASSMPPRPVKGRGAPLNHESARFNLPLREADGDWLDQLDAVDDGAPPLRTTVTIEHPRSIISRNSSPDLPFDQSINAYRGCEHGCIYCYARPTHAWLDLSPGLDFESRLFAKPDAAKLLRATLRKPGYIPKVIALGTNTDPYQPIEAEHRITRSILEVCLEARNPVAITTKSDRVLRDLDLLADMARLDLVAVALSITTLDARMARTLEPRAATPRKRLAALRALHQVGVPAHVNVSPVIPAITDHEIEALVAAGSEAGARSASYIPVRLPHEVAPLFRAWLDTHFPERAAKVMAIIQQMRGGRDNDPEFGARMRGQGPWADLIRTRFRLAVKRAGLNQHKWLLDTTSFRAPADGMQGELF</sequence>
<keyword evidence="3" id="KW-0411">Iron-sulfur</keyword>
<gene>
    <name evidence="5" type="ORF">C7451_106238</name>
</gene>
<evidence type="ECO:0000256" key="1">
    <source>
        <dbReference type="ARBA" id="ARBA00022723"/>
    </source>
</evidence>
<proteinExistence type="predicted"/>